<feature type="compositionally biased region" description="Basic residues" evidence="1">
    <location>
        <begin position="20"/>
        <end position="30"/>
    </location>
</feature>
<dbReference type="Proteomes" id="UP000215459">
    <property type="component" value="Unassembled WGS sequence"/>
</dbReference>
<proteinExistence type="predicted"/>
<comment type="caution">
    <text evidence="2">The sequence shown here is derived from an EMBL/GenBank/DDBJ whole genome shotgun (WGS) entry which is preliminary data.</text>
</comment>
<accession>A0A235B9X7</accession>
<keyword evidence="3" id="KW-1185">Reference proteome</keyword>
<reference evidence="2 3" key="1">
    <citation type="submission" date="2017-07" db="EMBL/GenBank/DDBJ databases">
        <title>The genome sequence of Paludifilum halophilum highlights mechanisms for microbial adaptation to high salt environemnts.</title>
        <authorList>
            <person name="Belbahri L."/>
        </authorList>
    </citation>
    <scope>NUCLEOTIDE SEQUENCE [LARGE SCALE GENOMIC DNA]</scope>
    <source>
        <strain evidence="2 3">DSM 102817</strain>
    </source>
</reference>
<dbReference type="OrthoDB" id="41445at2"/>
<feature type="region of interest" description="Disordered" evidence="1">
    <location>
        <begin position="1"/>
        <end position="48"/>
    </location>
</feature>
<dbReference type="Pfam" id="PF05593">
    <property type="entry name" value="RHS_repeat"/>
    <property type="match status" value="1"/>
</dbReference>
<dbReference type="NCBIfam" id="TIGR01643">
    <property type="entry name" value="YD_repeat_2x"/>
    <property type="match status" value="1"/>
</dbReference>
<evidence type="ECO:0000313" key="2">
    <source>
        <dbReference type="EMBL" id="OYD09071.1"/>
    </source>
</evidence>
<dbReference type="AlphaFoldDB" id="A0A235B9X7"/>
<dbReference type="InterPro" id="IPR031325">
    <property type="entry name" value="RHS_repeat"/>
</dbReference>
<dbReference type="Gene3D" id="2.180.10.10">
    <property type="entry name" value="RHS repeat-associated core"/>
    <property type="match status" value="1"/>
</dbReference>
<evidence type="ECO:0000256" key="1">
    <source>
        <dbReference type="SAM" id="MobiDB-lite"/>
    </source>
</evidence>
<protein>
    <submittedName>
        <fullName evidence="2">Uncharacterized protein</fullName>
    </submittedName>
</protein>
<dbReference type="EMBL" id="NOWF01000002">
    <property type="protein sequence ID" value="OYD09071.1"/>
    <property type="molecule type" value="Genomic_DNA"/>
</dbReference>
<name>A0A235B9X7_9BACL</name>
<dbReference type="InterPro" id="IPR006530">
    <property type="entry name" value="YD"/>
</dbReference>
<gene>
    <name evidence="2" type="ORF">CHM34_04715</name>
</gene>
<organism evidence="2 3">
    <name type="scientific">Paludifilum halophilum</name>
    <dbReference type="NCBI Taxonomy" id="1642702"/>
    <lineage>
        <taxon>Bacteria</taxon>
        <taxon>Bacillati</taxon>
        <taxon>Bacillota</taxon>
        <taxon>Bacilli</taxon>
        <taxon>Bacillales</taxon>
        <taxon>Thermoactinomycetaceae</taxon>
        <taxon>Paludifilum</taxon>
    </lineage>
</organism>
<sequence>MEKARHLCLPSREHPPSHPDRRRRQDRGRRRGETGAGQQRETDNEAKDFTYTYDANGNLTKMTDNSSGAKVDTYAVTYTGLNQVKKVEEKKDGTSKTI</sequence>
<evidence type="ECO:0000313" key="3">
    <source>
        <dbReference type="Proteomes" id="UP000215459"/>
    </source>
</evidence>
<feature type="compositionally biased region" description="Basic and acidic residues" evidence="1">
    <location>
        <begin position="1"/>
        <end position="19"/>
    </location>
</feature>